<dbReference type="Gene3D" id="1.25.40.10">
    <property type="entry name" value="Tetratricopeptide repeat domain"/>
    <property type="match status" value="1"/>
</dbReference>
<dbReference type="SUPFAM" id="SSF48452">
    <property type="entry name" value="TPR-like"/>
    <property type="match status" value="1"/>
</dbReference>
<dbReference type="InterPro" id="IPR039663">
    <property type="entry name" value="AIP/AIPL1/TTC9"/>
</dbReference>
<dbReference type="Proteomes" id="UP001165080">
    <property type="component" value="Unassembled WGS sequence"/>
</dbReference>
<comment type="caution">
    <text evidence="3">The sequence shown here is derived from an EMBL/GenBank/DDBJ whole genome shotgun (WGS) entry which is preliminary data.</text>
</comment>
<keyword evidence="4" id="KW-1185">Reference proteome</keyword>
<accession>A0A9W6BW01</accession>
<evidence type="ECO:0000313" key="3">
    <source>
        <dbReference type="EMBL" id="GLC59259.1"/>
    </source>
</evidence>
<dbReference type="InterPro" id="IPR019734">
    <property type="entry name" value="TPR_rpt"/>
</dbReference>
<dbReference type="SMART" id="SM00028">
    <property type="entry name" value="TPR"/>
    <property type="match status" value="2"/>
</dbReference>
<dbReference type="InterPro" id="IPR011990">
    <property type="entry name" value="TPR-like_helical_dom_sf"/>
</dbReference>
<name>A0A9W6BW01_9CHLO</name>
<organism evidence="3 4">
    <name type="scientific">Pleodorina starrii</name>
    <dbReference type="NCBI Taxonomy" id="330485"/>
    <lineage>
        <taxon>Eukaryota</taxon>
        <taxon>Viridiplantae</taxon>
        <taxon>Chlorophyta</taxon>
        <taxon>core chlorophytes</taxon>
        <taxon>Chlorophyceae</taxon>
        <taxon>CS clade</taxon>
        <taxon>Chlamydomonadales</taxon>
        <taxon>Volvocaceae</taxon>
        <taxon>Pleodorina</taxon>
    </lineage>
</organism>
<gene>
    <name evidence="3" type="primary">PLEST008490</name>
    <name evidence="3" type="ORF">PLESTB_001467400</name>
</gene>
<dbReference type="EMBL" id="BRXU01000027">
    <property type="protein sequence ID" value="GLC59259.1"/>
    <property type="molecule type" value="Genomic_DNA"/>
</dbReference>
<sequence>MMHFQDANQLKRSFQEFTKQPENAALAEQAQREEVQAALDAQEAALSDEVRHKLSCTDEGTRKALGPFLQYRPLLRLVSSLFNDPATDVSAWASNPVVLKMLRRARQMLQEGTVGEQELEQALLKFIKHPTNPHKAEFEQRVASCGVVVTPEQLSAAMNEQTALHHYSRALAILRLLQPDNSADQQIIREAQSALLLNSAAAHLATCAYGACIEACSAVLSYDEANVTAHLRRARAHMMRREYQAAEEDLRAAESLSDGSRDQELRNLHSELRTIRLRDRKTDKSVYGRMFKA</sequence>
<evidence type="ECO:0000313" key="4">
    <source>
        <dbReference type="Proteomes" id="UP001165080"/>
    </source>
</evidence>
<keyword evidence="2" id="KW-0802">TPR repeat</keyword>
<reference evidence="3 4" key="1">
    <citation type="journal article" date="2023" name="Commun. Biol.">
        <title>Reorganization of the ancestral sex-determining regions during the evolution of trioecy in Pleodorina starrii.</title>
        <authorList>
            <person name="Takahashi K."/>
            <person name="Suzuki S."/>
            <person name="Kawai-Toyooka H."/>
            <person name="Yamamoto K."/>
            <person name="Hamaji T."/>
            <person name="Ootsuki R."/>
            <person name="Yamaguchi H."/>
            <person name="Kawachi M."/>
            <person name="Higashiyama T."/>
            <person name="Nozaki H."/>
        </authorList>
    </citation>
    <scope>NUCLEOTIDE SEQUENCE [LARGE SCALE GENOMIC DNA]</scope>
    <source>
        <strain evidence="3 4">NIES-4479</strain>
    </source>
</reference>
<dbReference type="PANTHER" id="PTHR11242:SF0">
    <property type="entry name" value="TPR_REGION DOMAIN-CONTAINING PROTEIN"/>
    <property type="match status" value="1"/>
</dbReference>
<dbReference type="AlphaFoldDB" id="A0A9W6BW01"/>
<dbReference type="PANTHER" id="PTHR11242">
    <property type="entry name" value="ARYL HYDROCARBON RECEPTOR INTERACTING PROTEIN RELATED"/>
    <property type="match status" value="1"/>
</dbReference>
<protein>
    <submittedName>
        <fullName evidence="3">Uncharacterized protein</fullName>
    </submittedName>
</protein>
<evidence type="ECO:0000256" key="2">
    <source>
        <dbReference type="ARBA" id="ARBA00022803"/>
    </source>
</evidence>
<proteinExistence type="predicted"/>
<keyword evidence="1" id="KW-0677">Repeat</keyword>
<evidence type="ECO:0000256" key="1">
    <source>
        <dbReference type="ARBA" id="ARBA00022737"/>
    </source>
</evidence>